<evidence type="ECO:0000256" key="2">
    <source>
        <dbReference type="ARBA" id="ARBA00022801"/>
    </source>
</evidence>
<keyword evidence="4 10" id="KW-0067">ATP-binding</keyword>
<sequence>MKAILVEGVAGSGKTSYIADDVRDRLIPGQALLLTFSRTGRAVLQHYLAQRNVKDCFVHTIDGFALQILKQLGDTRFLLSRQRIEQELLPELYRYVSAQMASYAQTIGEEIFLPSESPRLMQELMSDIDFYRASCAFEQDDEAMLEEMLAGKLNHDWRLIRRLFAAYDNYRETWHPSLSEQDQDLFEHNDEFPHIQGEQGFRSLGETVYDLLAYVEDSDILEKIGAKYSQHFIDEFHDTTPLQLRFLLQLAKHTHYVLAVGDRFQNIFAWRGTNTDIVFEQFKQQLKAQTQYLNHSYRYGQSIANLAHQIIHRPIESKTTHHSSIHTIDTHQLAKLDREAVIITQDVVSQIKAAFALFSHSKQKIAFGIHHTIGVAILNILCVLRYDYLLDPKSKLIKNIGIDFAQFLQLPQCLLSYSAKQEMLKKPSLESIRMYFDIHLGVSDEPAYQQDLRQTLLAWMSLANQENRLVYDIMYWFEKNARLWSIHSHRLYDRIALSSWEALKEDARIHQYTLAQWPERANQLHRRWSDREGIRFATVSQAKGREYDSVLVYDAQPNGFAQGIRDELSRHQFYVAITRAKKQLSFCADHAQHTQTPQKATTKTSLNTHDHPAINEKKRLALEALADIKTQLKKRV</sequence>
<feature type="domain" description="UvrD-like helicase ATP-binding" evidence="11">
    <location>
        <begin position="1"/>
        <end position="300"/>
    </location>
</feature>
<evidence type="ECO:0000256" key="1">
    <source>
        <dbReference type="ARBA" id="ARBA00022741"/>
    </source>
</evidence>
<keyword evidence="5" id="KW-0413">Isomerase</keyword>
<evidence type="ECO:0000313" key="12">
    <source>
        <dbReference type="EMBL" id="NOL52177.1"/>
    </source>
</evidence>
<keyword evidence="3 10" id="KW-0347">Helicase</keyword>
<comment type="catalytic activity">
    <reaction evidence="9">
        <text>ATP + H2O = ADP + phosphate + H(+)</text>
        <dbReference type="Rhea" id="RHEA:13065"/>
        <dbReference type="ChEBI" id="CHEBI:15377"/>
        <dbReference type="ChEBI" id="CHEBI:15378"/>
        <dbReference type="ChEBI" id="CHEBI:30616"/>
        <dbReference type="ChEBI" id="CHEBI:43474"/>
        <dbReference type="ChEBI" id="CHEBI:456216"/>
        <dbReference type="EC" id="5.6.2.4"/>
    </reaction>
</comment>
<keyword evidence="13" id="KW-1185">Reference proteome</keyword>
<evidence type="ECO:0000256" key="7">
    <source>
        <dbReference type="ARBA" id="ARBA00034808"/>
    </source>
</evidence>
<dbReference type="Proteomes" id="UP000537862">
    <property type="component" value="Unassembled WGS sequence"/>
</dbReference>
<evidence type="ECO:0000259" key="11">
    <source>
        <dbReference type="PROSITE" id="PS51198"/>
    </source>
</evidence>
<dbReference type="AlphaFoldDB" id="A0A849PB98"/>
<dbReference type="EC" id="5.6.2.4" evidence="7"/>
<feature type="binding site" evidence="10">
    <location>
        <begin position="8"/>
        <end position="15"/>
    </location>
    <ligand>
        <name>ATP</name>
        <dbReference type="ChEBI" id="CHEBI:30616"/>
    </ligand>
</feature>
<dbReference type="InterPro" id="IPR014016">
    <property type="entry name" value="UvrD-like_ATP-bd"/>
</dbReference>
<dbReference type="SUPFAM" id="SSF52540">
    <property type="entry name" value="P-loop containing nucleoside triphosphate hydrolases"/>
    <property type="match status" value="1"/>
</dbReference>
<evidence type="ECO:0000313" key="13">
    <source>
        <dbReference type="Proteomes" id="UP000537862"/>
    </source>
</evidence>
<dbReference type="Pfam" id="PF00580">
    <property type="entry name" value="UvrD-helicase"/>
    <property type="match status" value="1"/>
</dbReference>
<dbReference type="Pfam" id="PF13361">
    <property type="entry name" value="UvrD_C"/>
    <property type="match status" value="1"/>
</dbReference>
<dbReference type="InterPro" id="IPR014017">
    <property type="entry name" value="DNA_helicase_UvrD-like_C"/>
</dbReference>
<proteinExistence type="predicted"/>
<dbReference type="PANTHER" id="PTHR11070">
    <property type="entry name" value="UVRD / RECB / PCRA DNA HELICASE FAMILY MEMBER"/>
    <property type="match status" value="1"/>
</dbReference>
<name>A0A849PB98_9BURK</name>
<dbReference type="GO" id="GO:0003677">
    <property type="term" value="F:DNA binding"/>
    <property type="evidence" value="ECO:0007669"/>
    <property type="project" value="InterPro"/>
</dbReference>
<evidence type="ECO:0000256" key="8">
    <source>
        <dbReference type="ARBA" id="ARBA00034923"/>
    </source>
</evidence>
<dbReference type="GO" id="GO:0043138">
    <property type="term" value="F:3'-5' DNA helicase activity"/>
    <property type="evidence" value="ECO:0007669"/>
    <property type="project" value="UniProtKB-EC"/>
</dbReference>
<evidence type="ECO:0000256" key="5">
    <source>
        <dbReference type="ARBA" id="ARBA00023235"/>
    </source>
</evidence>
<dbReference type="PANTHER" id="PTHR11070:SF2">
    <property type="entry name" value="ATP-DEPENDENT DNA HELICASE SRS2"/>
    <property type="match status" value="1"/>
</dbReference>
<evidence type="ECO:0000256" key="3">
    <source>
        <dbReference type="ARBA" id="ARBA00022806"/>
    </source>
</evidence>
<dbReference type="GO" id="GO:0000725">
    <property type="term" value="P:recombinational repair"/>
    <property type="evidence" value="ECO:0007669"/>
    <property type="project" value="TreeGrafter"/>
</dbReference>
<evidence type="ECO:0000256" key="10">
    <source>
        <dbReference type="PROSITE-ProRule" id="PRU00560"/>
    </source>
</evidence>
<dbReference type="Gene3D" id="3.40.50.300">
    <property type="entry name" value="P-loop containing nucleotide triphosphate hydrolases"/>
    <property type="match status" value="3"/>
</dbReference>
<dbReference type="EMBL" id="JABGBN010000007">
    <property type="protein sequence ID" value="NOL52177.1"/>
    <property type="molecule type" value="Genomic_DNA"/>
</dbReference>
<comment type="catalytic activity">
    <reaction evidence="6">
        <text>Couples ATP hydrolysis with the unwinding of duplex DNA by translocating in the 3'-5' direction.</text>
        <dbReference type="EC" id="5.6.2.4"/>
    </reaction>
</comment>
<keyword evidence="2 10" id="KW-0378">Hydrolase</keyword>
<keyword evidence="1 10" id="KW-0547">Nucleotide-binding</keyword>
<accession>A0A849PB98</accession>
<protein>
    <recommendedName>
        <fullName evidence="7">DNA 3'-5' helicase</fullName>
        <ecNumber evidence="7">5.6.2.4</ecNumber>
    </recommendedName>
    <alternativeName>
        <fullName evidence="8">DNA 3'-5' helicase II</fullName>
    </alternativeName>
</protein>
<evidence type="ECO:0000256" key="4">
    <source>
        <dbReference type="ARBA" id="ARBA00022840"/>
    </source>
</evidence>
<dbReference type="InterPro" id="IPR000212">
    <property type="entry name" value="DNA_helicase_UvrD/REP"/>
</dbReference>
<gene>
    <name evidence="12" type="ORF">HKX39_08385</name>
</gene>
<organism evidence="12 13">
    <name type="scientific">Pelistega suis</name>
    <dbReference type="NCBI Taxonomy" id="1631957"/>
    <lineage>
        <taxon>Bacteria</taxon>
        <taxon>Pseudomonadati</taxon>
        <taxon>Pseudomonadota</taxon>
        <taxon>Betaproteobacteria</taxon>
        <taxon>Burkholderiales</taxon>
        <taxon>Alcaligenaceae</taxon>
        <taxon>Pelistega</taxon>
    </lineage>
</organism>
<dbReference type="InterPro" id="IPR027417">
    <property type="entry name" value="P-loop_NTPase"/>
</dbReference>
<reference evidence="12 13" key="1">
    <citation type="submission" date="2020-05" db="EMBL/GenBank/DDBJ databases">
        <authorList>
            <person name="Niu N."/>
        </authorList>
    </citation>
    <scope>NUCLEOTIDE SEQUENCE [LARGE SCALE GENOMIC DNA]</scope>
    <source>
        <strain evidence="12 13">3340-03</strain>
    </source>
</reference>
<dbReference type="RefSeq" id="WP_171680873.1">
    <property type="nucleotide sequence ID" value="NZ_JABGBN010000007.1"/>
</dbReference>
<dbReference type="GO" id="GO:0016787">
    <property type="term" value="F:hydrolase activity"/>
    <property type="evidence" value="ECO:0007669"/>
    <property type="project" value="UniProtKB-UniRule"/>
</dbReference>
<comment type="caution">
    <text evidence="12">The sequence shown here is derived from an EMBL/GenBank/DDBJ whole genome shotgun (WGS) entry which is preliminary data.</text>
</comment>
<evidence type="ECO:0000256" key="6">
    <source>
        <dbReference type="ARBA" id="ARBA00034617"/>
    </source>
</evidence>
<evidence type="ECO:0000256" key="9">
    <source>
        <dbReference type="ARBA" id="ARBA00048988"/>
    </source>
</evidence>
<dbReference type="PROSITE" id="PS51198">
    <property type="entry name" value="UVRD_HELICASE_ATP_BIND"/>
    <property type="match status" value="1"/>
</dbReference>
<dbReference type="GO" id="GO:0005524">
    <property type="term" value="F:ATP binding"/>
    <property type="evidence" value="ECO:0007669"/>
    <property type="project" value="UniProtKB-UniRule"/>
</dbReference>